<keyword evidence="5" id="KW-1185">Reference proteome</keyword>
<feature type="region of interest" description="Disordered" evidence="2">
    <location>
        <begin position="1"/>
        <end position="26"/>
    </location>
</feature>
<accession>A0A9W6LT56</accession>
<dbReference type="EMBL" id="BSEC01000001">
    <property type="protein sequence ID" value="GLI94029.1"/>
    <property type="molecule type" value="Genomic_DNA"/>
</dbReference>
<dbReference type="PANTHER" id="PTHR30486:SF15">
    <property type="entry name" value="TYPE II_IV SECRETION SYSTEM ATPASE"/>
    <property type="match status" value="1"/>
</dbReference>
<protein>
    <submittedName>
        <fullName evidence="4">Type II secretion system protein E</fullName>
    </submittedName>
</protein>
<comment type="caution">
    <text evidence="4">The sequence shown here is derived from an EMBL/GenBank/DDBJ whole genome shotgun (WGS) entry which is preliminary data.</text>
</comment>
<feature type="domain" description="Bacterial type II secretion system protein E" evidence="3">
    <location>
        <begin position="127"/>
        <end position="414"/>
    </location>
</feature>
<organism evidence="4 5">
    <name type="scientific">Methylocystis echinoides</name>
    <dbReference type="NCBI Taxonomy" id="29468"/>
    <lineage>
        <taxon>Bacteria</taxon>
        <taxon>Pseudomonadati</taxon>
        <taxon>Pseudomonadota</taxon>
        <taxon>Alphaproteobacteria</taxon>
        <taxon>Hyphomicrobiales</taxon>
        <taxon>Methylocystaceae</taxon>
        <taxon>Methylocystis</taxon>
    </lineage>
</organism>
<name>A0A9W6LT56_9HYPH</name>
<dbReference type="Pfam" id="PF00437">
    <property type="entry name" value="T2SSE"/>
    <property type="match status" value="1"/>
</dbReference>
<evidence type="ECO:0000256" key="1">
    <source>
        <dbReference type="ARBA" id="ARBA00006611"/>
    </source>
</evidence>
<reference evidence="4" key="1">
    <citation type="journal article" date="2023" name="Int. J. Syst. Evol. Microbiol.">
        <title>Methylocystis iwaonis sp. nov., a type II methane-oxidizing bacterium from surface soil of a rice paddy field in Japan, and emended description of the genus Methylocystis (ex Whittenbury et al. 1970) Bowman et al. 1993.</title>
        <authorList>
            <person name="Kaise H."/>
            <person name="Sawadogo J.B."/>
            <person name="Alam M.S."/>
            <person name="Ueno C."/>
            <person name="Dianou D."/>
            <person name="Shinjo R."/>
            <person name="Asakawa S."/>
        </authorList>
    </citation>
    <scope>NUCLEOTIDE SEQUENCE</scope>
    <source>
        <strain evidence="4">LMG27198</strain>
    </source>
</reference>
<dbReference type="Gene3D" id="3.40.50.300">
    <property type="entry name" value="P-loop containing nucleotide triphosphate hydrolases"/>
    <property type="match status" value="1"/>
</dbReference>
<comment type="similarity">
    <text evidence="1">Belongs to the GSP E family.</text>
</comment>
<evidence type="ECO:0000313" key="5">
    <source>
        <dbReference type="Proteomes" id="UP001144323"/>
    </source>
</evidence>
<dbReference type="CDD" id="cd01130">
    <property type="entry name" value="VirB11-like_ATPase"/>
    <property type="match status" value="1"/>
</dbReference>
<evidence type="ECO:0000256" key="2">
    <source>
        <dbReference type="SAM" id="MobiDB-lite"/>
    </source>
</evidence>
<sequence length="482" mass="53025">MGASMRFDLSKNKESNASGAEPPKQASDVIVDGDRARIVDVAVASEKIHPNVDASSEIFGAQSLEHLIKLQNQIIDDFNLNNLDKMPVGVVRQQIKTVATDYAHRENLVLNQNEVESLVSRILDEMNGLGPLEPLLRDPTVNDILINGHEKVFVERGGKLRPTSVRFNDEAHLLRVIYKIVSSVGRRVDESSPLCDCRLLDGSRVNIAIRPIAIDGPLVSIRKFAKQKISMDRLVELGAIPQAMAELLEIAARGRISMLISGGTGSGKTTMLNALSNYIPHDERLVTIEDAAELQLQQPHVARMETRPPNAEGKGEIKMRDLVKNALRMRPDRIIVGECRGGEAFDMLQAMNTGHEGSMTTIHANTPRDAVRRMENMVGMAGLGLSMRAIRQQIASAVQLILQLQRQSDGKRKVVSLTEITGMEGEVVQMQEIFRYVREGVGESGNVIGSFQPTGLRPAFLVRLKAMGLEVPSSYFESSSTL</sequence>
<dbReference type="InterPro" id="IPR050921">
    <property type="entry name" value="T4SS_GSP_E_ATPase"/>
</dbReference>
<dbReference type="GO" id="GO:0016887">
    <property type="term" value="F:ATP hydrolysis activity"/>
    <property type="evidence" value="ECO:0007669"/>
    <property type="project" value="InterPro"/>
</dbReference>
<dbReference type="Proteomes" id="UP001144323">
    <property type="component" value="Unassembled WGS sequence"/>
</dbReference>
<dbReference type="InterPro" id="IPR027417">
    <property type="entry name" value="P-loop_NTPase"/>
</dbReference>
<dbReference type="InterPro" id="IPR001482">
    <property type="entry name" value="T2SS/T4SS_dom"/>
</dbReference>
<dbReference type="PANTHER" id="PTHR30486">
    <property type="entry name" value="TWITCHING MOTILITY PROTEIN PILT"/>
    <property type="match status" value="1"/>
</dbReference>
<dbReference type="AlphaFoldDB" id="A0A9W6LT56"/>
<dbReference type="SUPFAM" id="SSF52540">
    <property type="entry name" value="P-loop containing nucleoside triphosphate hydrolases"/>
    <property type="match status" value="1"/>
</dbReference>
<dbReference type="Gene3D" id="3.30.450.380">
    <property type="match status" value="1"/>
</dbReference>
<gene>
    <name evidence="4" type="ORF">LMG27198_30210</name>
</gene>
<proteinExistence type="inferred from homology"/>
<evidence type="ECO:0000259" key="3">
    <source>
        <dbReference type="Pfam" id="PF00437"/>
    </source>
</evidence>
<evidence type="ECO:0000313" key="4">
    <source>
        <dbReference type="EMBL" id="GLI94029.1"/>
    </source>
</evidence>